<evidence type="ECO:0000313" key="2">
    <source>
        <dbReference type="EMBL" id="NGN68164.1"/>
    </source>
</evidence>
<dbReference type="Proteomes" id="UP000481583">
    <property type="component" value="Unassembled WGS sequence"/>
</dbReference>
<evidence type="ECO:0000313" key="3">
    <source>
        <dbReference type="Proteomes" id="UP000481583"/>
    </source>
</evidence>
<protein>
    <submittedName>
        <fullName evidence="2">ABC transporter permease</fullName>
    </submittedName>
</protein>
<keyword evidence="3" id="KW-1185">Reference proteome</keyword>
<feature type="transmembrane region" description="Helical" evidence="1">
    <location>
        <begin position="12"/>
        <end position="37"/>
    </location>
</feature>
<name>A0A6G4U7K5_9ACTN</name>
<evidence type="ECO:0000256" key="1">
    <source>
        <dbReference type="SAM" id="Phobius"/>
    </source>
</evidence>
<sequence length="49" mass="5071">ETGAGQGNGLPLLFPALALLVVLAAVVLAAASTMPLLRRTLQPAELRFE</sequence>
<dbReference type="AlphaFoldDB" id="A0A6G4U7K5"/>
<organism evidence="2 3">
    <name type="scientific">Streptomyces coryli</name>
    <dbReference type="NCBI Taxonomy" id="1128680"/>
    <lineage>
        <taxon>Bacteria</taxon>
        <taxon>Bacillati</taxon>
        <taxon>Actinomycetota</taxon>
        <taxon>Actinomycetes</taxon>
        <taxon>Kitasatosporales</taxon>
        <taxon>Streptomycetaceae</taxon>
        <taxon>Streptomyces</taxon>
    </lineage>
</organism>
<reference evidence="2 3" key="1">
    <citation type="submission" date="2020-02" db="EMBL/GenBank/DDBJ databases">
        <title>Whole-genome analyses of novel actinobacteria.</title>
        <authorList>
            <person name="Sahin N."/>
        </authorList>
    </citation>
    <scope>NUCLEOTIDE SEQUENCE [LARGE SCALE GENOMIC DNA]</scope>
    <source>
        <strain evidence="2 3">A7024</strain>
    </source>
</reference>
<comment type="caution">
    <text evidence="2">The sequence shown here is derived from an EMBL/GenBank/DDBJ whole genome shotgun (WGS) entry which is preliminary data.</text>
</comment>
<keyword evidence="1" id="KW-0812">Transmembrane</keyword>
<keyword evidence="1" id="KW-0472">Membrane</keyword>
<dbReference type="EMBL" id="JAAKZV010000185">
    <property type="protein sequence ID" value="NGN68164.1"/>
    <property type="molecule type" value="Genomic_DNA"/>
</dbReference>
<gene>
    <name evidence="2" type="ORF">G5C51_30220</name>
</gene>
<proteinExistence type="predicted"/>
<feature type="non-terminal residue" evidence="2">
    <location>
        <position position="1"/>
    </location>
</feature>
<keyword evidence="1" id="KW-1133">Transmembrane helix</keyword>
<accession>A0A6G4U7K5</accession>